<proteinExistence type="inferred from homology"/>
<dbReference type="SMART" id="SM00146">
    <property type="entry name" value="PI3Kc"/>
    <property type="match status" value="1"/>
</dbReference>
<keyword evidence="3" id="KW-0808">Transferase</keyword>
<evidence type="ECO:0000256" key="7">
    <source>
        <dbReference type="PROSITE-ProRule" id="PRU00880"/>
    </source>
</evidence>
<dbReference type="InterPro" id="IPR000595">
    <property type="entry name" value="cNMP-bd_dom"/>
</dbReference>
<accession>A0A9W7GDG2</accession>
<dbReference type="SMART" id="SM00145">
    <property type="entry name" value="PI3Ka"/>
    <property type="match status" value="1"/>
</dbReference>
<dbReference type="Pfam" id="PF00792">
    <property type="entry name" value="PI3K_C2"/>
    <property type="match status" value="1"/>
</dbReference>
<dbReference type="InterPro" id="IPR002420">
    <property type="entry name" value="PI3K-type_C2_dom"/>
</dbReference>
<dbReference type="GO" id="GO:0005886">
    <property type="term" value="C:plasma membrane"/>
    <property type="evidence" value="ECO:0007669"/>
    <property type="project" value="TreeGrafter"/>
</dbReference>
<keyword evidence="4" id="KW-0547">Nucleotide-binding</keyword>
<dbReference type="SMART" id="SM00065">
    <property type="entry name" value="GAF"/>
    <property type="match status" value="1"/>
</dbReference>
<dbReference type="Pfam" id="PF01590">
    <property type="entry name" value="GAF"/>
    <property type="match status" value="1"/>
</dbReference>
<dbReference type="InterPro" id="IPR016024">
    <property type="entry name" value="ARM-type_fold"/>
</dbReference>
<dbReference type="PROSITE" id="PS50042">
    <property type="entry name" value="CNMP_BINDING_3"/>
    <property type="match status" value="1"/>
</dbReference>
<keyword evidence="5" id="KW-0418">Kinase</keyword>
<dbReference type="GO" id="GO:0048015">
    <property type="term" value="P:phosphatidylinositol-mediated signaling"/>
    <property type="evidence" value="ECO:0007669"/>
    <property type="project" value="TreeGrafter"/>
</dbReference>
<dbReference type="FunFam" id="1.10.1070.11:FF:000001">
    <property type="entry name" value="Phosphatidylinositol 4,5-bisphosphate 3-kinase catalytic subunit"/>
    <property type="match status" value="1"/>
</dbReference>
<dbReference type="Gene3D" id="3.30.450.40">
    <property type="match status" value="1"/>
</dbReference>
<dbReference type="SUPFAM" id="SSF56112">
    <property type="entry name" value="Protein kinase-like (PK-like)"/>
    <property type="match status" value="1"/>
</dbReference>
<dbReference type="Pfam" id="PF00613">
    <property type="entry name" value="PI3Ka"/>
    <property type="match status" value="1"/>
</dbReference>
<evidence type="ECO:0000256" key="2">
    <source>
        <dbReference type="ARBA" id="ARBA00012073"/>
    </source>
</evidence>
<dbReference type="Gene3D" id="2.60.120.10">
    <property type="entry name" value="Jelly Rolls"/>
    <property type="match status" value="1"/>
</dbReference>
<dbReference type="InterPro" id="IPR036940">
    <property type="entry name" value="PI3/4_kinase_cat_sf"/>
</dbReference>
<feature type="compositionally biased region" description="Low complexity" evidence="8">
    <location>
        <begin position="463"/>
        <end position="472"/>
    </location>
</feature>
<feature type="domain" description="PI3K/PI4K catalytic" evidence="10">
    <location>
        <begin position="1138"/>
        <end position="1450"/>
    </location>
</feature>
<comment type="catalytic activity">
    <reaction evidence="1">
        <text>a 1,2-diacyl-sn-glycero-3-phospho-(1D-myo-inositol) + ATP = a 1,2-diacyl-sn-glycero-3-phospho-(1D-myo-inositol-3-phosphate) + ADP + H(+)</text>
        <dbReference type="Rhea" id="RHEA:12709"/>
        <dbReference type="ChEBI" id="CHEBI:15378"/>
        <dbReference type="ChEBI" id="CHEBI:30616"/>
        <dbReference type="ChEBI" id="CHEBI:57880"/>
        <dbReference type="ChEBI" id="CHEBI:58088"/>
        <dbReference type="ChEBI" id="CHEBI:456216"/>
        <dbReference type="EC" id="2.7.1.137"/>
    </reaction>
</comment>
<feature type="region of interest" description="Disordered" evidence="8">
    <location>
        <begin position="425"/>
        <end position="492"/>
    </location>
</feature>
<dbReference type="SMART" id="SM00100">
    <property type="entry name" value="cNMP"/>
    <property type="match status" value="1"/>
</dbReference>
<dbReference type="GO" id="GO:0005942">
    <property type="term" value="C:phosphatidylinositol 3-kinase complex"/>
    <property type="evidence" value="ECO:0007669"/>
    <property type="project" value="TreeGrafter"/>
</dbReference>
<dbReference type="SUPFAM" id="SSF49562">
    <property type="entry name" value="C2 domain (Calcium/lipid-binding domain, CaLB)"/>
    <property type="match status" value="1"/>
</dbReference>
<dbReference type="GO" id="GO:0050920">
    <property type="term" value="P:regulation of chemotaxis"/>
    <property type="evidence" value="ECO:0007669"/>
    <property type="project" value="UniProtKB-ARBA"/>
</dbReference>
<dbReference type="InterPro" id="IPR000403">
    <property type="entry name" value="PI3/4_kinase_cat_dom"/>
</dbReference>
<evidence type="ECO:0000256" key="1">
    <source>
        <dbReference type="ARBA" id="ARBA00001498"/>
    </source>
</evidence>
<evidence type="ECO:0000256" key="5">
    <source>
        <dbReference type="ARBA" id="ARBA00022777"/>
    </source>
</evidence>
<name>A0A9W7GDG2_9STRA</name>
<dbReference type="InterPro" id="IPR042236">
    <property type="entry name" value="PI3K_accessory_sf"/>
</dbReference>
<feature type="domain" description="PIK helical" evidence="11">
    <location>
        <begin position="896"/>
        <end position="1073"/>
    </location>
</feature>
<evidence type="ECO:0000259" key="9">
    <source>
        <dbReference type="PROSITE" id="PS50042"/>
    </source>
</evidence>
<dbReference type="SUPFAM" id="SSF55781">
    <property type="entry name" value="GAF domain-like"/>
    <property type="match status" value="1"/>
</dbReference>
<dbReference type="InterPro" id="IPR001263">
    <property type="entry name" value="PI3K_accessory_dom"/>
</dbReference>
<evidence type="ECO:0000313" key="13">
    <source>
        <dbReference type="EMBL" id="GMI41292.1"/>
    </source>
</evidence>
<evidence type="ECO:0000256" key="8">
    <source>
        <dbReference type="SAM" id="MobiDB-lite"/>
    </source>
</evidence>
<dbReference type="InterPro" id="IPR035448">
    <property type="entry name" value="PI3Kc"/>
</dbReference>
<keyword evidence="6" id="KW-0067">ATP-binding</keyword>
<evidence type="ECO:0000256" key="4">
    <source>
        <dbReference type="ARBA" id="ARBA00022741"/>
    </source>
</evidence>
<comment type="caution">
    <text evidence="13">The sequence shown here is derived from an EMBL/GenBank/DDBJ whole genome shotgun (WGS) entry which is preliminary data.</text>
</comment>
<dbReference type="Gene3D" id="3.30.1010.10">
    <property type="entry name" value="Phosphatidylinositol 3-kinase Catalytic Subunit, Chain A, domain 4"/>
    <property type="match status" value="1"/>
</dbReference>
<dbReference type="Pfam" id="PF00027">
    <property type="entry name" value="cNMP_binding"/>
    <property type="match status" value="1"/>
</dbReference>
<dbReference type="PROSITE" id="PS51545">
    <property type="entry name" value="PIK_HELICAL"/>
    <property type="match status" value="1"/>
</dbReference>
<feature type="region of interest" description="Disordered" evidence="8">
    <location>
        <begin position="108"/>
        <end position="140"/>
    </location>
</feature>
<dbReference type="CDD" id="cd00038">
    <property type="entry name" value="CAP_ED"/>
    <property type="match status" value="1"/>
</dbReference>
<keyword evidence="14" id="KW-1185">Reference proteome</keyword>
<dbReference type="GO" id="GO:0035005">
    <property type="term" value="F:1-phosphatidylinositol-4-phosphate 3-kinase activity"/>
    <property type="evidence" value="ECO:0007669"/>
    <property type="project" value="TreeGrafter"/>
</dbReference>
<dbReference type="SUPFAM" id="SSF48371">
    <property type="entry name" value="ARM repeat"/>
    <property type="match status" value="1"/>
</dbReference>
<evidence type="ECO:0000259" key="10">
    <source>
        <dbReference type="PROSITE" id="PS50290"/>
    </source>
</evidence>
<dbReference type="InterPro" id="IPR029016">
    <property type="entry name" value="GAF-like_dom_sf"/>
</dbReference>
<dbReference type="InterPro" id="IPR018490">
    <property type="entry name" value="cNMP-bd_dom_sf"/>
</dbReference>
<dbReference type="SUPFAM" id="SSF51206">
    <property type="entry name" value="cAMP-binding domain-like"/>
    <property type="match status" value="1"/>
</dbReference>
<dbReference type="GO" id="GO:0005524">
    <property type="term" value="F:ATP binding"/>
    <property type="evidence" value="ECO:0007669"/>
    <property type="project" value="UniProtKB-KW"/>
</dbReference>
<sequence>MTSSFQPQNATTNDTITQVYQEQTSILDLLQYETTQIKQVKPNLQKDHVVTFLGTSQGRKVVKRIHEASLPELVQEFHRLIDEIDRRNKQREALRLSVEKQREVLGLQKLPDDDEIPTSLKSSPTKKRTEKEEKDNKAKIDFGKSTSMWKKLKIHTKHVGKTNKKDTASETTAKYESSKLWAFYSGNKPEPEGLKQFGHEHDPDAVGLRWMLPKPACWIIPEPTSESDDEFDHNLERPSLKSLESSGLNNSDRRRASTKAMPITDFLRSIPTFQSVDQAEIQTLESACTLQIFSNGKEILAHGAKSEFVYVIREGNVSVMKKLDYRKQDKVMTLTEGDYFGEGSFTNRQAGSAAAYIADGDVLCISIPFDTYESIFTGGNQLMGAALTVDASNNNEVHSLTRHIAQFSELLQMVFVRTKREVLAPPEDERVSVSERPSALRKSSGGTSDGSRFTSTRVERGGSSRFSAGASSEDGTYFSASQKEKRKSRISRKSVRRVSVTVDGVQVANKRQRPRNSVLAMTEGVKVDDENINVSNEALMLDLLTAFTPELSVDDVMERLIKVIREVFCVQRASVFIVDEKANQLVLKVSRDVKGVRVPMKGMCGHVAISGENLNIEDAYEDNRFDPAMDKKSSFRTKQILCVPIKVSTGNILGVMQCINTVDDEPFTEQDEKLLELVAQQLGQVLQKVGDESSTTFDQMSNVTPTYTLDENFKLNIRKFTTARLFSDAKKVHRHVRCTVTLYHGGKRLGKMMSVDGNPTIKKTHPTNSNDTLVTADFGAGTGQWVTSSIPLCNLPHGTRIIFQLHSKNGHACGWTGCNLFEFDHSIRQGSHNLRLWPGECPTSNVTAMERKTKDSLFTTLEIEFSTICDKPVMYRPFYEENQVHNLRTAGHKGFDFFLNAMSEQDQKRIKQLISDPTTEPTSEKEIQQIWDLRLSLVQKPEALSSLLLAVDWMDPRQVAEVYRLLYAWETLEPMLALQLLDHRFPDPRVRAYAVQCLGTLTDEELRKYLLQLTQTLKFEPFHDSALARFLLRRALSNPTLIGHIFFWLLKAEMHVDVVRERFGVILDLYLRNCGTHRLALGHQLLVMKRLETVAGKVKEKETKAERLVELKEQLKRCDFPVKFQLPLNPDMRARSIKIDKCKVMESKKKPLWLVFEDADNDDNEITVMFKAGDDLRQDQLTLQVLSIMDDIWKGKDLDLHMNAYGCVCTGDELGMLEVVTNSNTLAGIIAENQEKKKGTKKKIAAVWDALNNKTIFKDWLIANSTEVGGGKAEEGDYHETVLLSPEGLPLKGFTAAQENFLHSCAGYVVATFVLGIGDRHNDNIMLKKTGELFHIDFGHFLGNFKSKMGVKREKAPFVFTPHFAAIMGGPKSPVFRRFQDMSCRCLLILRKHAGLLITLFSLMLSCGIPELQKESDIDYLKDRLMLGLSEREVEIEFKKIILKSMNTKTTLLNDAIHCYVHT</sequence>
<evidence type="ECO:0000256" key="6">
    <source>
        <dbReference type="ARBA" id="ARBA00022840"/>
    </source>
</evidence>
<dbReference type="OrthoDB" id="67688at2759"/>
<dbReference type="InterPro" id="IPR014710">
    <property type="entry name" value="RmlC-like_jellyroll"/>
</dbReference>
<dbReference type="Pfam" id="PF00454">
    <property type="entry name" value="PI3_PI4_kinase"/>
    <property type="match status" value="1"/>
</dbReference>
<dbReference type="EC" id="2.7.1.137" evidence="2"/>
<dbReference type="InterPro" id="IPR018936">
    <property type="entry name" value="PI3/4_kinase_CS"/>
</dbReference>
<dbReference type="GO" id="GO:0016303">
    <property type="term" value="F:1-phosphatidylinositol-3-kinase activity"/>
    <property type="evidence" value="ECO:0007669"/>
    <property type="project" value="UniProtKB-EC"/>
</dbReference>
<dbReference type="EMBL" id="BRYA01000146">
    <property type="protein sequence ID" value="GMI41292.1"/>
    <property type="molecule type" value="Genomic_DNA"/>
</dbReference>
<dbReference type="Gene3D" id="1.25.40.70">
    <property type="entry name" value="Phosphatidylinositol 3-kinase, accessory domain (PIK)"/>
    <property type="match status" value="1"/>
</dbReference>
<dbReference type="PANTHER" id="PTHR10048:SF14">
    <property type="entry name" value="LD28067P"/>
    <property type="match status" value="1"/>
</dbReference>
<feature type="domain" description="C2 PI3K-type" evidence="12">
    <location>
        <begin position="709"/>
        <end position="877"/>
    </location>
</feature>
<evidence type="ECO:0000313" key="14">
    <source>
        <dbReference type="Proteomes" id="UP001165065"/>
    </source>
</evidence>
<dbReference type="PROSITE" id="PS51547">
    <property type="entry name" value="C2_PI3K"/>
    <property type="match status" value="1"/>
</dbReference>
<dbReference type="InterPro" id="IPR011009">
    <property type="entry name" value="Kinase-like_dom_sf"/>
</dbReference>
<dbReference type="GO" id="GO:0032060">
    <property type="term" value="P:bleb assembly"/>
    <property type="evidence" value="ECO:0007669"/>
    <property type="project" value="UniProtKB-ARBA"/>
</dbReference>
<dbReference type="PANTHER" id="PTHR10048">
    <property type="entry name" value="PHOSPHATIDYLINOSITOL KINASE"/>
    <property type="match status" value="1"/>
</dbReference>
<dbReference type="Gene3D" id="1.10.1070.11">
    <property type="entry name" value="Phosphatidylinositol 3-/4-kinase, catalytic domain"/>
    <property type="match status" value="1"/>
</dbReference>
<dbReference type="PROSITE" id="PS00916">
    <property type="entry name" value="PI3_4_KINASE_2"/>
    <property type="match status" value="1"/>
</dbReference>
<dbReference type="PROSITE" id="PS50290">
    <property type="entry name" value="PI3_4_KINASE_3"/>
    <property type="match status" value="1"/>
</dbReference>
<feature type="compositionally biased region" description="Basic and acidic residues" evidence="8">
    <location>
        <begin position="127"/>
        <end position="140"/>
    </location>
</feature>
<feature type="compositionally biased region" description="Polar residues" evidence="8">
    <location>
        <begin position="444"/>
        <end position="456"/>
    </location>
</feature>
<dbReference type="InterPro" id="IPR035892">
    <property type="entry name" value="C2_domain_sf"/>
</dbReference>
<dbReference type="InterPro" id="IPR003018">
    <property type="entry name" value="GAF"/>
</dbReference>
<gene>
    <name evidence="13" type="ORF">TrCOL_g7658</name>
</gene>
<feature type="region of interest" description="Disordered" evidence="8">
    <location>
        <begin position="223"/>
        <end position="255"/>
    </location>
</feature>
<dbReference type="GO" id="GO:0005737">
    <property type="term" value="C:cytoplasm"/>
    <property type="evidence" value="ECO:0007669"/>
    <property type="project" value="TreeGrafter"/>
</dbReference>
<feature type="domain" description="Cyclic nucleotide-binding" evidence="9">
    <location>
        <begin position="272"/>
        <end position="376"/>
    </location>
</feature>
<dbReference type="PROSITE" id="PS00915">
    <property type="entry name" value="PI3_4_KINASE_1"/>
    <property type="match status" value="1"/>
</dbReference>
<comment type="similarity">
    <text evidence="7">Belongs to the PI3/PI4-kinase family.</text>
</comment>
<dbReference type="Gene3D" id="2.60.40.150">
    <property type="entry name" value="C2 domain"/>
    <property type="match status" value="1"/>
</dbReference>
<dbReference type="Proteomes" id="UP001165065">
    <property type="component" value="Unassembled WGS sequence"/>
</dbReference>
<dbReference type="GO" id="GO:0043491">
    <property type="term" value="P:phosphatidylinositol 3-kinase/protein kinase B signal transduction"/>
    <property type="evidence" value="ECO:0007669"/>
    <property type="project" value="TreeGrafter"/>
</dbReference>
<reference evidence="14" key="1">
    <citation type="journal article" date="2023" name="Commun. Biol.">
        <title>Genome analysis of Parmales, the sister group of diatoms, reveals the evolutionary specialization of diatoms from phago-mixotrophs to photoautotrophs.</title>
        <authorList>
            <person name="Ban H."/>
            <person name="Sato S."/>
            <person name="Yoshikawa S."/>
            <person name="Yamada K."/>
            <person name="Nakamura Y."/>
            <person name="Ichinomiya M."/>
            <person name="Sato N."/>
            <person name="Blanc-Mathieu R."/>
            <person name="Endo H."/>
            <person name="Kuwata A."/>
            <person name="Ogata H."/>
        </authorList>
    </citation>
    <scope>NUCLEOTIDE SEQUENCE [LARGE SCALE GENOMIC DNA]</scope>
</reference>
<evidence type="ECO:0000259" key="11">
    <source>
        <dbReference type="PROSITE" id="PS51545"/>
    </source>
</evidence>
<dbReference type="InterPro" id="IPR015433">
    <property type="entry name" value="PI3/4_kinase"/>
</dbReference>
<organism evidence="13 14">
    <name type="scientific">Triparma columacea</name>
    <dbReference type="NCBI Taxonomy" id="722753"/>
    <lineage>
        <taxon>Eukaryota</taxon>
        <taxon>Sar</taxon>
        <taxon>Stramenopiles</taxon>
        <taxon>Ochrophyta</taxon>
        <taxon>Bolidophyceae</taxon>
        <taxon>Parmales</taxon>
        <taxon>Triparmaceae</taxon>
        <taxon>Triparma</taxon>
    </lineage>
</organism>
<dbReference type="CDD" id="cd00891">
    <property type="entry name" value="PI3Kc"/>
    <property type="match status" value="1"/>
</dbReference>
<dbReference type="FunFam" id="3.30.1010.10:FF:000008">
    <property type="entry name" value="Phosphatidylinositol 4,5-bisphosphate 3-kinase catalytic subunit gamma"/>
    <property type="match status" value="1"/>
</dbReference>
<protein>
    <recommendedName>
        <fullName evidence="2">phosphatidylinositol 3-kinase</fullName>
        <ecNumber evidence="2">2.7.1.137</ecNumber>
    </recommendedName>
</protein>
<evidence type="ECO:0000259" key="12">
    <source>
        <dbReference type="PROSITE" id="PS51547"/>
    </source>
</evidence>
<dbReference type="GO" id="GO:0016477">
    <property type="term" value="P:cell migration"/>
    <property type="evidence" value="ECO:0007669"/>
    <property type="project" value="TreeGrafter"/>
</dbReference>
<evidence type="ECO:0000256" key="3">
    <source>
        <dbReference type="ARBA" id="ARBA00022679"/>
    </source>
</evidence>